<dbReference type="Gene3D" id="1.20.1250.20">
    <property type="entry name" value="MFS general substrate transporter like domains"/>
    <property type="match status" value="1"/>
</dbReference>
<gene>
    <name evidence="8" type="ORF">AU378_16490</name>
</gene>
<feature type="transmembrane region" description="Helical" evidence="6">
    <location>
        <begin position="361"/>
        <end position="382"/>
    </location>
</feature>
<evidence type="ECO:0000256" key="2">
    <source>
        <dbReference type="ARBA" id="ARBA00022448"/>
    </source>
</evidence>
<dbReference type="GO" id="GO:0016020">
    <property type="term" value="C:membrane"/>
    <property type="evidence" value="ECO:0007669"/>
    <property type="project" value="UniProtKB-SubCell"/>
</dbReference>
<feature type="transmembrane region" description="Helical" evidence="6">
    <location>
        <begin position="426"/>
        <end position="448"/>
    </location>
</feature>
<evidence type="ECO:0000256" key="4">
    <source>
        <dbReference type="ARBA" id="ARBA00022989"/>
    </source>
</evidence>
<organism evidence="8 9">
    <name type="scientific">Chryseobacterium kwangjuense</name>
    <dbReference type="NCBI Taxonomy" id="267125"/>
    <lineage>
        <taxon>Bacteria</taxon>
        <taxon>Pseudomonadati</taxon>
        <taxon>Bacteroidota</taxon>
        <taxon>Flavobacteriia</taxon>
        <taxon>Flavobacteriales</taxon>
        <taxon>Weeksellaceae</taxon>
        <taxon>Chryseobacterium group</taxon>
        <taxon>Chryseobacterium</taxon>
    </lineage>
</organism>
<evidence type="ECO:0000256" key="6">
    <source>
        <dbReference type="SAM" id="Phobius"/>
    </source>
</evidence>
<feature type="transmembrane region" description="Helical" evidence="6">
    <location>
        <begin position="116"/>
        <end position="138"/>
    </location>
</feature>
<dbReference type="OrthoDB" id="7584869at2"/>
<dbReference type="PANTHER" id="PTHR19432">
    <property type="entry name" value="SUGAR TRANSPORTER"/>
    <property type="match status" value="1"/>
</dbReference>
<evidence type="ECO:0000256" key="1">
    <source>
        <dbReference type="ARBA" id="ARBA00004141"/>
    </source>
</evidence>
<dbReference type="PROSITE" id="PS50850">
    <property type="entry name" value="MFS"/>
    <property type="match status" value="2"/>
</dbReference>
<feature type="transmembrane region" description="Helical" evidence="6">
    <location>
        <begin position="394"/>
        <end position="414"/>
    </location>
</feature>
<comment type="caution">
    <text evidence="8">The sequence shown here is derived from an EMBL/GenBank/DDBJ whole genome shotgun (WGS) entry which is preliminary data.</text>
</comment>
<keyword evidence="3 6" id="KW-0812">Transmembrane</keyword>
<name>A0A135W8W3_9FLAO</name>
<reference evidence="8 9" key="2">
    <citation type="journal article" date="2016" name="Genome Announc.">
        <title>Draft Genome Sequence of a Biocontrol Rhizobacterium, Chryseobacterium kwangjuense Strain KJ1R5, Isolated from Pepper (Capsicum annuum).</title>
        <authorList>
            <person name="Jeong J.J."/>
            <person name="Park H."/>
            <person name="Park B.H."/>
            <person name="Mannaa M."/>
            <person name="Sang M.K."/>
            <person name="Choi I.G."/>
            <person name="Kim K.D."/>
        </authorList>
    </citation>
    <scope>NUCLEOTIDE SEQUENCE [LARGE SCALE GENOMIC DNA]</scope>
    <source>
        <strain evidence="8 9">KJ1R5</strain>
    </source>
</reference>
<reference evidence="9" key="1">
    <citation type="submission" date="2015-12" db="EMBL/GenBank/DDBJ databases">
        <title>Genome sequence of a biocontrol rhizobacterium Chryseobacterium kwangjuense strain KJ1R5 isolated from pepper (Capsicum annuum L.).</title>
        <authorList>
            <person name="Jeong J.-J."/>
            <person name="Park H."/>
            <person name="Mannaa M."/>
            <person name="Sang M.K."/>
            <person name="Choi I.-G."/>
            <person name="Kim K.D."/>
        </authorList>
    </citation>
    <scope>NUCLEOTIDE SEQUENCE [LARGE SCALE GENOMIC DNA]</scope>
    <source>
        <strain evidence="9">KJ1R5</strain>
    </source>
</reference>
<proteinExistence type="predicted"/>
<dbReference type="RefSeq" id="WP_062652486.1">
    <property type="nucleotide sequence ID" value="NZ_LPUR01000016.1"/>
</dbReference>
<evidence type="ECO:0000256" key="5">
    <source>
        <dbReference type="ARBA" id="ARBA00023136"/>
    </source>
</evidence>
<sequence>MNTPHSTLSRKIKPNLSIAQIINMSMGFLGIQMAFGLQNGNASRILANFGADVHELSWFWLVAPVTGLIVQPIIGHMGDNTWSPLGRRKPYFLIGAVLCAIGLVMLPNAASATQMLAANVLLMAVIFLAMMDASINVAMEPFRALVGDMLPKHQATIGFSVQTILIGIGAVIGSDLPGWLTKLGVSNEAPKGFVADNVIYAFYIGAAVLIVSILYTIFTTKEYSPEEFASFEGGKPVVKNESKFSDIFKDFKNAPSQMKKLGIVQFFSWFALFTMWVFTTSALATHHFGLSPDDTHSAEFNKAGDLTGSLFGSYNFYAIFFAFALTPIAKFIGKKQTHAIALACGGLGLISMYFIKDVHYLWISMIGLGFAWASILAMPYAMLIDSIPQKKMGVYMGIFNFFIVIPQIINGIFGGPIVSSVFGKQAIDYIVVGGICMLIGAVVTMIFIKSEDETPKEIEEEIKQVHF</sequence>
<dbReference type="Proteomes" id="UP000070513">
    <property type="component" value="Unassembled WGS sequence"/>
</dbReference>
<dbReference type="InterPro" id="IPR020846">
    <property type="entry name" value="MFS_dom"/>
</dbReference>
<feature type="domain" description="Major facilitator superfamily (MFS) profile" evidence="7">
    <location>
        <begin position="1"/>
        <end position="224"/>
    </location>
</feature>
<feature type="transmembrane region" description="Helical" evidence="6">
    <location>
        <begin position="58"/>
        <end position="78"/>
    </location>
</feature>
<dbReference type="AlphaFoldDB" id="A0A135W8W3"/>
<feature type="transmembrane region" description="Helical" evidence="6">
    <location>
        <begin position="159"/>
        <end position="180"/>
    </location>
</feature>
<evidence type="ECO:0000259" key="7">
    <source>
        <dbReference type="PROSITE" id="PS50850"/>
    </source>
</evidence>
<feature type="transmembrane region" description="Helical" evidence="6">
    <location>
        <begin position="21"/>
        <end position="38"/>
    </location>
</feature>
<comment type="subcellular location">
    <subcellularLocation>
        <location evidence="1">Membrane</location>
        <topology evidence="1">Multi-pass membrane protein</topology>
    </subcellularLocation>
</comment>
<evidence type="ECO:0000313" key="9">
    <source>
        <dbReference type="Proteomes" id="UP000070513"/>
    </source>
</evidence>
<feature type="transmembrane region" description="Helical" evidence="6">
    <location>
        <begin position="314"/>
        <end position="332"/>
    </location>
</feature>
<feature type="transmembrane region" description="Helical" evidence="6">
    <location>
        <begin position="200"/>
        <end position="218"/>
    </location>
</feature>
<dbReference type="InterPro" id="IPR036259">
    <property type="entry name" value="MFS_trans_sf"/>
</dbReference>
<dbReference type="SUPFAM" id="SSF103473">
    <property type="entry name" value="MFS general substrate transporter"/>
    <property type="match status" value="1"/>
</dbReference>
<feature type="transmembrane region" description="Helical" evidence="6">
    <location>
        <begin position="261"/>
        <end position="284"/>
    </location>
</feature>
<keyword evidence="2" id="KW-0813">Transport</keyword>
<keyword evidence="5 6" id="KW-0472">Membrane</keyword>
<dbReference type="PANTHER" id="PTHR19432:SF35">
    <property type="entry name" value="SOLUTE CARRIER FAMILY 45 MEMBER 3 ISOFORM X1"/>
    <property type="match status" value="1"/>
</dbReference>
<protein>
    <submittedName>
        <fullName evidence="8">MFS transporter</fullName>
    </submittedName>
</protein>
<dbReference type="Pfam" id="PF07690">
    <property type="entry name" value="MFS_1"/>
    <property type="match status" value="1"/>
</dbReference>
<dbReference type="GO" id="GO:0022857">
    <property type="term" value="F:transmembrane transporter activity"/>
    <property type="evidence" value="ECO:0007669"/>
    <property type="project" value="InterPro"/>
</dbReference>
<dbReference type="InterPro" id="IPR011701">
    <property type="entry name" value="MFS"/>
</dbReference>
<evidence type="ECO:0000256" key="3">
    <source>
        <dbReference type="ARBA" id="ARBA00022692"/>
    </source>
</evidence>
<feature type="transmembrane region" description="Helical" evidence="6">
    <location>
        <begin position="339"/>
        <end position="355"/>
    </location>
</feature>
<feature type="transmembrane region" description="Helical" evidence="6">
    <location>
        <begin position="90"/>
        <end position="110"/>
    </location>
</feature>
<dbReference type="EMBL" id="LPUR01000016">
    <property type="protein sequence ID" value="KXH81307.1"/>
    <property type="molecule type" value="Genomic_DNA"/>
</dbReference>
<evidence type="ECO:0000313" key="8">
    <source>
        <dbReference type="EMBL" id="KXH81307.1"/>
    </source>
</evidence>
<accession>A0A135W8W3</accession>
<feature type="domain" description="Major facilitator superfamily (MFS) profile" evidence="7">
    <location>
        <begin position="257"/>
        <end position="467"/>
    </location>
</feature>
<keyword evidence="4 6" id="KW-1133">Transmembrane helix</keyword>